<keyword evidence="7" id="KW-0560">Oxidoreductase</keyword>
<comment type="similarity">
    <text evidence="2">Belongs to the GMC oxidoreductase family.</text>
</comment>
<dbReference type="PANTHER" id="PTHR11552">
    <property type="entry name" value="GLUCOSE-METHANOL-CHOLINE GMC OXIDOREDUCTASE"/>
    <property type="match status" value="1"/>
</dbReference>
<dbReference type="GO" id="GO:0050660">
    <property type="term" value="F:flavin adenine dinucleotide binding"/>
    <property type="evidence" value="ECO:0007669"/>
    <property type="project" value="InterPro"/>
</dbReference>
<evidence type="ECO:0000256" key="3">
    <source>
        <dbReference type="ARBA" id="ARBA00011245"/>
    </source>
</evidence>
<evidence type="ECO:0000313" key="10">
    <source>
        <dbReference type="EMBL" id="KDR67196.1"/>
    </source>
</evidence>
<gene>
    <name evidence="10" type="ORF">GALMADRAFT_80185</name>
</gene>
<evidence type="ECO:0000313" key="11">
    <source>
        <dbReference type="Proteomes" id="UP000027222"/>
    </source>
</evidence>
<evidence type="ECO:0000256" key="2">
    <source>
        <dbReference type="ARBA" id="ARBA00010790"/>
    </source>
</evidence>
<dbReference type="InterPro" id="IPR000172">
    <property type="entry name" value="GMC_OxRdtase_N"/>
</dbReference>
<evidence type="ECO:0000256" key="5">
    <source>
        <dbReference type="ARBA" id="ARBA00022729"/>
    </source>
</evidence>
<reference evidence="11" key="1">
    <citation type="journal article" date="2014" name="Proc. Natl. Acad. Sci. U.S.A.">
        <title>Extensive sampling of basidiomycete genomes demonstrates inadequacy of the white-rot/brown-rot paradigm for wood decay fungi.</title>
        <authorList>
            <person name="Riley R."/>
            <person name="Salamov A.A."/>
            <person name="Brown D.W."/>
            <person name="Nagy L.G."/>
            <person name="Floudas D."/>
            <person name="Held B.W."/>
            <person name="Levasseur A."/>
            <person name="Lombard V."/>
            <person name="Morin E."/>
            <person name="Otillar R."/>
            <person name="Lindquist E.A."/>
            <person name="Sun H."/>
            <person name="LaButti K.M."/>
            <person name="Schmutz J."/>
            <person name="Jabbour D."/>
            <person name="Luo H."/>
            <person name="Baker S.E."/>
            <person name="Pisabarro A.G."/>
            <person name="Walton J.D."/>
            <person name="Blanchette R.A."/>
            <person name="Henrissat B."/>
            <person name="Martin F."/>
            <person name="Cullen D."/>
            <person name="Hibbett D.S."/>
            <person name="Grigoriev I.V."/>
        </authorList>
    </citation>
    <scope>NUCLEOTIDE SEQUENCE [LARGE SCALE GENOMIC DNA]</scope>
    <source>
        <strain evidence="11">CBS 339.88</strain>
    </source>
</reference>
<keyword evidence="5" id="KW-0732">Signal</keyword>
<dbReference type="STRING" id="685588.A0A067S8P2"/>
<evidence type="ECO:0000256" key="8">
    <source>
        <dbReference type="ARBA" id="ARBA00023180"/>
    </source>
</evidence>
<keyword evidence="8" id="KW-0325">Glycoprotein</keyword>
<dbReference type="Proteomes" id="UP000027222">
    <property type="component" value="Unassembled WGS sequence"/>
</dbReference>
<dbReference type="Gene3D" id="3.30.560.10">
    <property type="entry name" value="Glucose Oxidase, domain 3"/>
    <property type="match status" value="1"/>
</dbReference>
<dbReference type="GO" id="GO:0016614">
    <property type="term" value="F:oxidoreductase activity, acting on CH-OH group of donors"/>
    <property type="evidence" value="ECO:0007669"/>
    <property type="project" value="InterPro"/>
</dbReference>
<dbReference type="OrthoDB" id="3268858at2759"/>
<dbReference type="AlphaFoldDB" id="A0A067S8P2"/>
<keyword evidence="4" id="KW-0285">Flavoprotein</keyword>
<comment type="subunit">
    <text evidence="3">Monomer.</text>
</comment>
<dbReference type="InterPro" id="IPR012132">
    <property type="entry name" value="GMC_OxRdtase"/>
</dbReference>
<dbReference type="HOGENOM" id="CLU_126335_0_0_1"/>
<dbReference type="InterPro" id="IPR036188">
    <property type="entry name" value="FAD/NAD-bd_sf"/>
</dbReference>
<evidence type="ECO:0000256" key="6">
    <source>
        <dbReference type="ARBA" id="ARBA00022827"/>
    </source>
</evidence>
<feature type="non-terminal residue" evidence="10">
    <location>
        <position position="1"/>
    </location>
</feature>
<dbReference type="EMBL" id="KL142417">
    <property type="protein sequence ID" value="KDR67196.1"/>
    <property type="molecule type" value="Genomic_DNA"/>
</dbReference>
<dbReference type="Gene3D" id="4.10.450.10">
    <property type="entry name" value="Glucose Oxidase, domain 2"/>
    <property type="match status" value="1"/>
</dbReference>
<organism evidence="10 11">
    <name type="scientific">Galerina marginata (strain CBS 339.88)</name>
    <dbReference type="NCBI Taxonomy" id="685588"/>
    <lineage>
        <taxon>Eukaryota</taxon>
        <taxon>Fungi</taxon>
        <taxon>Dikarya</taxon>
        <taxon>Basidiomycota</taxon>
        <taxon>Agaricomycotina</taxon>
        <taxon>Agaricomycetes</taxon>
        <taxon>Agaricomycetidae</taxon>
        <taxon>Agaricales</taxon>
        <taxon>Agaricineae</taxon>
        <taxon>Strophariaceae</taxon>
        <taxon>Galerina</taxon>
    </lineage>
</organism>
<comment type="cofactor">
    <cofactor evidence="1">
        <name>FAD</name>
        <dbReference type="ChEBI" id="CHEBI:57692"/>
    </cofactor>
</comment>
<dbReference type="Pfam" id="PF00732">
    <property type="entry name" value="GMC_oxred_N"/>
    <property type="match status" value="1"/>
</dbReference>
<evidence type="ECO:0000256" key="1">
    <source>
        <dbReference type="ARBA" id="ARBA00001974"/>
    </source>
</evidence>
<proteinExistence type="inferred from homology"/>
<name>A0A067S8P2_GALM3</name>
<dbReference type="PANTHER" id="PTHR11552:SF201">
    <property type="entry name" value="GLUCOSE-METHANOL-CHOLINE OXIDOREDUCTASE N-TERMINAL DOMAIN-CONTAINING PROTEIN"/>
    <property type="match status" value="1"/>
</dbReference>
<sequence>RCSSVCAYYTPFSERPNLTVLTEVLATKMLWDRSSPPGTKPRAIGVEFRSTNGQTTRIRVRREVILSAGAIGSPKFLELSGVGNASILLSAGVEPVLDMPTIGENLADHVHSWANAFTNAILTRDSIRLDPEFEQQQRALWYHNQTGNYKHFLKTVFVILIEFNHRTTIGCSSIPGACSSISAL</sequence>
<accession>A0A067S8P2</accession>
<dbReference type="Gene3D" id="3.50.50.60">
    <property type="entry name" value="FAD/NAD(P)-binding domain"/>
    <property type="match status" value="1"/>
</dbReference>
<evidence type="ECO:0000259" key="9">
    <source>
        <dbReference type="Pfam" id="PF00732"/>
    </source>
</evidence>
<keyword evidence="6" id="KW-0274">FAD</keyword>
<dbReference type="InterPro" id="IPR027424">
    <property type="entry name" value="Glucose_Oxidase_domain_2"/>
</dbReference>
<dbReference type="SUPFAM" id="SSF51905">
    <property type="entry name" value="FAD/NAD(P)-binding domain"/>
    <property type="match status" value="1"/>
</dbReference>
<evidence type="ECO:0000256" key="4">
    <source>
        <dbReference type="ARBA" id="ARBA00022630"/>
    </source>
</evidence>
<protein>
    <recommendedName>
        <fullName evidence="9">Glucose-methanol-choline oxidoreductase N-terminal domain-containing protein</fullName>
    </recommendedName>
</protein>
<feature type="domain" description="Glucose-methanol-choline oxidoreductase N-terminal" evidence="9">
    <location>
        <begin position="1"/>
        <end position="110"/>
    </location>
</feature>
<evidence type="ECO:0000256" key="7">
    <source>
        <dbReference type="ARBA" id="ARBA00023002"/>
    </source>
</evidence>
<keyword evidence="11" id="KW-1185">Reference proteome</keyword>